<organism evidence="3 4">
    <name type="scientific">Streptomyces odorifer</name>
    <dbReference type="NCBI Taxonomy" id="53450"/>
    <lineage>
        <taxon>Bacteria</taxon>
        <taxon>Bacillati</taxon>
        <taxon>Actinomycetota</taxon>
        <taxon>Actinomycetes</taxon>
        <taxon>Kitasatosporales</taxon>
        <taxon>Streptomycetaceae</taxon>
        <taxon>Streptomyces</taxon>
        <taxon>Streptomyces albidoflavus group</taxon>
    </lineage>
</organism>
<proteinExistence type="predicted"/>
<dbReference type="Proteomes" id="UP000540128">
    <property type="component" value="Unassembled WGS sequence"/>
</dbReference>
<dbReference type="RefSeq" id="WP_030697964.1">
    <property type="nucleotide sequence ID" value="NZ_JAANNT010000031.1"/>
</dbReference>
<protein>
    <recommendedName>
        <fullName evidence="5">Lactococcin 972 family bacteriocin</fullName>
    </recommendedName>
</protein>
<keyword evidence="4" id="KW-1185">Reference proteome</keyword>
<dbReference type="Gene3D" id="2.60.40.2850">
    <property type="match status" value="1"/>
</dbReference>
<evidence type="ECO:0000313" key="3">
    <source>
        <dbReference type="EMBL" id="NUV31730.1"/>
    </source>
</evidence>
<feature type="signal peptide" evidence="2">
    <location>
        <begin position="1"/>
        <end position="28"/>
    </location>
</feature>
<evidence type="ECO:0000313" key="4">
    <source>
        <dbReference type="Proteomes" id="UP000540128"/>
    </source>
</evidence>
<reference evidence="3 4" key="1">
    <citation type="submission" date="2020-03" db="EMBL/GenBank/DDBJ databases">
        <title>Complete genome sequence of sixteen Streptomyces strains facilitates identification of candidate genes involved in plant growth-promotion in grain legumes and cereals.</title>
        <authorList>
            <person name="Gopalakrishnan S."/>
            <person name="Thakur V."/>
            <person name="Saxena R."/>
            <person name="Vadlamudi S."/>
            <person name="Purohit S."/>
            <person name="Kumar V."/>
            <person name="Rathore A."/>
            <person name="Chitikineni A."/>
            <person name="Varshney R.K."/>
        </authorList>
    </citation>
    <scope>NUCLEOTIDE SEQUENCE [LARGE SCALE GENOMIC DNA]</scope>
    <source>
        <strain evidence="3 4">KAI-180</strain>
    </source>
</reference>
<gene>
    <name evidence="3" type="ORF">G6W59_26100</name>
</gene>
<accession>A0A7Y6F4I0</accession>
<name>A0A7Y6F4I0_9ACTN</name>
<dbReference type="EMBL" id="JAANNT010000031">
    <property type="protein sequence ID" value="NUV31730.1"/>
    <property type="molecule type" value="Genomic_DNA"/>
</dbReference>
<keyword evidence="2" id="KW-0732">Signal</keyword>
<evidence type="ECO:0000256" key="1">
    <source>
        <dbReference type="SAM" id="MobiDB-lite"/>
    </source>
</evidence>
<dbReference type="Pfam" id="PF09683">
    <property type="entry name" value="Lactococcin_972"/>
    <property type="match status" value="1"/>
</dbReference>
<sequence>MRKFDRSIALGFASAALAVSTSVTSASADAPQTAVGTTTEVITLADGTEVGQVTHHQRGDGTQPPAELGDPEEWGVATIEMDDSTIKPMIEACTNPSSGGKWCYGWYLTGATATKKYCYSNYYHGTKTHKSSVTIANGSASSGWVAKGAYANANRTTGAAYTCKTYYATK</sequence>
<comment type="caution">
    <text evidence="3">The sequence shown here is derived from an EMBL/GenBank/DDBJ whole genome shotgun (WGS) entry which is preliminary data.</text>
</comment>
<feature type="region of interest" description="Disordered" evidence="1">
    <location>
        <begin position="50"/>
        <end position="71"/>
    </location>
</feature>
<evidence type="ECO:0008006" key="5">
    <source>
        <dbReference type="Google" id="ProtNLM"/>
    </source>
</evidence>
<dbReference type="InterPro" id="IPR006540">
    <property type="entry name" value="Lactococcin_972"/>
</dbReference>
<evidence type="ECO:0000256" key="2">
    <source>
        <dbReference type="SAM" id="SignalP"/>
    </source>
</evidence>
<feature type="chain" id="PRO_5031119157" description="Lactococcin 972 family bacteriocin" evidence="2">
    <location>
        <begin position="29"/>
        <end position="170"/>
    </location>
</feature>
<dbReference type="AlphaFoldDB" id="A0A7Y6F4I0"/>